<gene>
    <name evidence="10" type="ORF">IAB28_07095</name>
</gene>
<dbReference type="InterPro" id="IPR024529">
    <property type="entry name" value="ECF_trnsprt_substrate-spec"/>
</dbReference>
<dbReference type="AlphaFoldDB" id="A0A9D1D5G2"/>
<feature type="transmembrane region" description="Helical" evidence="9">
    <location>
        <begin position="12"/>
        <end position="33"/>
    </location>
</feature>
<feature type="transmembrane region" description="Helical" evidence="9">
    <location>
        <begin position="111"/>
        <end position="141"/>
    </location>
</feature>
<evidence type="ECO:0000256" key="9">
    <source>
        <dbReference type="SAM" id="Phobius"/>
    </source>
</evidence>
<feature type="transmembrane region" description="Helical" evidence="9">
    <location>
        <begin position="45"/>
        <end position="65"/>
    </location>
</feature>
<evidence type="ECO:0000256" key="4">
    <source>
        <dbReference type="ARBA" id="ARBA00022475"/>
    </source>
</evidence>
<protein>
    <recommendedName>
        <fullName evidence="8">Riboflavin transporter</fullName>
    </recommendedName>
</protein>
<dbReference type="Gene3D" id="1.10.1760.20">
    <property type="match status" value="1"/>
</dbReference>
<dbReference type="PANTHER" id="PTHR38438">
    <property type="entry name" value="RIBOFLAVIN TRANSPORTER RIBU"/>
    <property type="match status" value="1"/>
</dbReference>
<keyword evidence="3 8" id="KW-0813">Transport</keyword>
<feature type="transmembrane region" description="Helical" evidence="9">
    <location>
        <begin position="77"/>
        <end position="99"/>
    </location>
</feature>
<accession>A0A9D1D5G2</accession>
<comment type="function">
    <text evidence="8">Probably a riboflavin-binding protein that interacts with the energy-coupling factor (ECF) ABC-transporter complex.</text>
</comment>
<comment type="similarity">
    <text evidence="2 8">Belongs to the prokaryotic riboflavin transporter (P-RFT) (TC 2.A.87) family.</text>
</comment>
<keyword evidence="4 8" id="KW-1003">Cell membrane</keyword>
<evidence type="ECO:0000256" key="2">
    <source>
        <dbReference type="ARBA" id="ARBA00005540"/>
    </source>
</evidence>
<sequence length="209" mass="22230">MNQKLFNVKNVVLIGMFSALAAVLETLQIPVPFAPPFYKLDFAELPVLVGAFAMGPVPAVLIAVVKNVLKLLINGTSTFYVGEVANIIGSIMFSVPAALIYRRHKTKKMAIAALCVSTVTAIIGAVFVNCFLTIPTYAIAFGGIENIIAMGTAVNPAITNLYTFAIFAIVPFNLLKCSLNALVTVLVYKRISVILHAEGQVGAGRTVKG</sequence>
<feature type="transmembrane region" description="Helical" evidence="9">
    <location>
        <begin position="161"/>
        <end position="188"/>
    </location>
</feature>
<evidence type="ECO:0000256" key="8">
    <source>
        <dbReference type="PIRNR" id="PIRNR037778"/>
    </source>
</evidence>
<evidence type="ECO:0000313" key="11">
    <source>
        <dbReference type="Proteomes" id="UP000824250"/>
    </source>
</evidence>
<dbReference type="InterPro" id="IPR025720">
    <property type="entry name" value="RibU"/>
</dbReference>
<evidence type="ECO:0000256" key="6">
    <source>
        <dbReference type="ARBA" id="ARBA00022989"/>
    </source>
</evidence>
<dbReference type="Proteomes" id="UP000824250">
    <property type="component" value="Unassembled WGS sequence"/>
</dbReference>
<reference evidence="10" key="1">
    <citation type="submission" date="2020-10" db="EMBL/GenBank/DDBJ databases">
        <authorList>
            <person name="Gilroy R."/>
        </authorList>
    </citation>
    <scope>NUCLEOTIDE SEQUENCE</scope>
    <source>
        <strain evidence="10">CHK180-2868</strain>
    </source>
</reference>
<name>A0A9D1D5G2_9FIRM</name>
<evidence type="ECO:0000256" key="5">
    <source>
        <dbReference type="ARBA" id="ARBA00022692"/>
    </source>
</evidence>
<dbReference type="PIRSF" id="PIRSF037778">
    <property type="entry name" value="UCP037778_transp_RibU"/>
    <property type="match status" value="1"/>
</dbReference>
<comment type="caution">
    <text evidence="10">The sequence shown here is derived from an EMBL/GenBank/DDBJ whole genome shotgun (WGS) entry which is preliminary data.</text>
</comment>
<dbReference type="PANTHER" id="PTHR38438:SF1">
    <property type="entry name" value="RIBOFLAVIN TRANSPORTER RIBU"/>
    <property type="match status" value="1"/>
</dbReference>
<evidence type="ECO:0000256" key="3">
    <source>
        <dbReference type="ARBA" id="ARBA00022448"/>
    </source>
</evidence>
<keyword evidence="6 9" id="KW-1133">Transmembrane helix</keyword>
<proteinExistence type="inferred from homology"/>
<dbReference type="EMBL" id="DVGC01000038">
    <property type="protein sequence ID" value="HIR05717.1"/>
    <property type="molecule type" value="Genomic_DNA"/>
</dbReference>
<organism evidence="10 11">
    <name type="scientific">Candidatus Copromonas faecavium</name>
    <name type="common">nom. illeg.</name>
    <dbReference type="NCBI Taxonomy" id="2840740"/>
    <lineage>
        <taxon>Bacteria</taxon>
        <taxon>Bacillati</taxon>
        <taxon>Bacillota</taxon>
        <taxon>Clostridia</taxon>
        <taxon>Lachnospirales</taxon>
        <taxon>Lachnospiraceae</taxon>
        <taxon>Candidatus Copromonas (nom. illeg.)</taxon>
    </lineage>
</organism>
<evidence type="ECO:0000313" key="10">
    <source>
        <dbReference type="EMBL" id="HIR05717.1"/>
    </source>
</evidence>
<dbReference type="GO" id="GO:0005886">
    <property type="term" value="C:plasma membrane"/>
    <property type="evidence" value="ECO:0007669"/>
    <property type="project" value="UniProtKB-SubCell"/>
</dbReference>
<reference evidence="10" key="2">
    <citation type="journal article" date="2021" name="PeerJ">
        <title>Extensive microbial diversity within the chicken gut microbiome revealed by metagenomics and culture.</title>
        <authorList>
            <person name="Gilroy R."/>
            <person name="Ravi A."/>
            <person name="Getino M."/>
            <person name="Pursley I."/>
            <person name="Horton D.L."/>
            <person name="Alikhan N.F."/>
            <person name="Baker D."/>
            <person name="Gharbi K."/>
            <person name="Hall N."/>
            <person name="Watson M."/>
            <person name="Adriaenssens E.M."/>
            <person name="Foster-Nyarko E."/>
            <person name="Jarju S."/>
            <person name="Secka A."/>
            <person name="Antonio M."/>
            <person name="Oren A."/>
            <person name="Chaudhuri R.R."/>
            <person name="La Ragione R."/>
            <person name="Hildebrand F."/>
            <person name="Pallen M.J."/>
        </authorList>
    </citation>
    <scope>NUCLEOTIDE SEQUENCE</scope>
    <source>
        <strain evidence="10">CHK180-2868</strain>
    </source>
</reference>
<dbReference type="GO" id="GO:0032217">
    <property type="term" value="F:riboflavin transmembrane transporter activity"/>
    <property type="evidence" value="ECO:0007669"/>
    <property type="project" value="UniProtKB-UniRule"/>
</dbReference>
<evidence type="ECO:0000256" key="7">
    <source>
        <dbReference type="ARBA" id="ARBA00023136"/>
    </source>
</evidence>
<keyword evidence="5 9" id="KW-0812">Transmembrane</keyword>
<comment type="subcellular location">
    <subcellularLocation>
        <location evidence="1">Cell membrane</location>
        <topology evidence="1">Multi-pass membrane protein</topology>
    </subcellularLocation>
</comment>
<evidence type="ECO:0000256" key="1">
    <source>
        <dbReference type="ARBA" id="ARBA00004651"/>
    </source>
</evidence>
<keyword evidence="7 8" id="KW-0472">Membrane</keyword>
<dbReference type="Pfam" id="PF12822">
    <property type="entry name" value="ECF_trnsprt"/>
    <property type="match status" value="1"/>
</dbReference>